<proteinExistence type="predicted"/>
<dbReference type="GO" id="GO:0008270">
    <property type="term" value="F:zinc ion binding"/>
    <property type="evidence" value="ECO:0007669"/>
    <property type="project" value="InterPro"/>
</dbReference>
<sequence>MNKSFLLLLIVVFIGLGAFAQPDRWQQRVQYTMEIDMDVQTNRFKGKQKLVYFNNSPDVLQKVFYHLYFNAFQPNSLMDVRSRTIADPDGRVRDRIFKLKENEIGYQKVLSLKQDGKPLQYKVEGTILEVELAKPIAPKSQTIFEMEFEAQVPIQIRRTGRDNAEGVRYSMAQWYPKMAQYDYQGWHAHPYIGREFYGIFGDFDVKISVDSSYMVAATGILQNPQEIGKGYDTKGKPVKRPNSPKLTWQFKASNVHDFVWAADPEFLHTIRKEADLPEIHFFYKNEPQIVEKWRELPNYMVRFFRIMNEKFGKYPYEQFSFIQGGDGGMEYPMATLILGRHKEMAGLVGVAVHEAAHNWFYGILGTNESLYPWMDEGFTTFAEDYIMAEIVGINKENPHIDSYRSYFALVKAGQNEPLSTHADHYRTNRAYSVSSYSIGSIFLNQLSYIIGKEAFDKGMLEYFNTWKFKHPNPNDFIRVMEQVSGLELDWYKEYWIYTTKTIDYGIKAVNKIGSETEVILERKGEMIMPIDVWVTYKDGKKEIYNIPLDLMRGEKKENINNIPLILLSDWGWTYPEYTFKIPANLDGIEKIEIDPTERMADVDRANNGYPFKNVSLKGEKRN</sequence>
<dbReference type="EMBL" id="NKXO01000011">
    <property type="protein sequence ID" value="PKQ70105.1"/>
    <property type="molecule type" value="Genomic_DNA"/>
</dbReference>
<feature type="domain" description="Peptidase M1 membrane alanine aminopeptidase" evidence="3">
    <location>
        <begin position="343"/>
        <end position="495"/>
    </location>
</feature>
<dbReference type="Proteomes" id="UP000233387">
    <property type="component" value="Unassembled WGS sequence"/>
</dbReference>
<evidence type="ECO:0000259" key="3">
    <source>
        <dbReference type="Pfam" id="PF01433"/>
    </source>
</evidence>
<dbReference type="Pfam" id="PF01433">
    <property type="entry name" value="Peptidase_M1"/>
    <property type="match status" value="1"/>
</dbReference>
<dbReference type="RefSeq" id="WP_101358171.1">
    <property type="nucleotide sequence ID" value="NZ_NKXO01000011.1"/>
</dbReference>
<feature type="binding site" evidence="2">
    <location>
        <position position="353"/>
    </location>
    <ligand>
        <name>Zn(2+)</name>
        <dbReference type="ChEBI" id="CHEBI:29105"/>
        <note>catalytic</note>
    </ligand>
</feature>
<accession>A0A2N3IIF4</accession>
<dbReference type="InterPro" id="IPR027268">
    <property type="entry name" value="Peptidase_M4/M1_CTD_sf"/>
</dbReference>
<organism evidence="4 5">
    <name type="scientific">Raineya orbicola</name>
    <dbReference type="NCBI Taxonomy" id="2016530"/>
    <lineage>
        <taxon>Bacteria</taxon>
        <taxon>Pseudomonadati</taxon>
        <taxon>Bacteroidota</taxon>
        <taxon>Cytophagia</taxon>
        <taxon>Cytophagales</taxon>
        <taxon>Raineyaceae</taxon>
        <taxon>Raineya</taxon>
    </lineage>
</organism>
<dbReference type="GO" id="GO:0008237">
    <property type="term" value="F:metallopeptidase activity"/>
    <property type="evidence" value="ECO:0007669"/>
    <property type="project" value="InterPro"/>
</dbReference>
<evidence type="ECO:0000256" key="1">
    <source>
        <dbReference type="PIRSR" id="PIRSR634015-1"/>
    </source>
</evidence>
<feature type="binding site" evidence="2">
    <location>
        <position position="376"/>
    </location>
    <ligand>
        <name>Zn(2+)</name>
        <dbReference type="ChEBI" id="CHEBI:29105"/>
        <note>catalytic</note>
    </ligand>
</feature>
<keyword evidence="5" id="KW-1185">Reference proteome</keyword>
<dbReference type="Gene3D" id="1.10.390.10">
    <property type="entry name" value="Neutral Protease Domain 2"/>
    <property type="match status" value="1"/>
</dbReference>
<comment type="cofactor">
    <cofactor evidence="2">
        <name>Zn(2+)</name>
        <dbReference type="ChEBI" id="CHEBI:29105"/>
    </cofactor>
    <text evidence="2">Binds 1 zinc ion per subunit.</text>
</comment>
<reference evidence="4 5" key="1">
    <citation type="submission" date="2017-06" db="EMBL/GenBank/DDBJ databases">
        <title>Raineya orbicola gen. nov., sp. nov. a slightly thermophilic bacterium of the phylum Bacteroidetes and the description of Raineyaceae fam. nov.</title>
        <authorList>
            <person name="Albuquerque L."/>
            <person name="Polonia A.R.M."/>
            <person name="Barroso C."/>
            <person name="Froufe H.J.C."/>
            <person name="Lage O."/>
            <person name="Lobo-Da-Cunha A."/>
            <person name="Egas C."/>
            <person name="Da Costa M.S."/>
        </authorList>
    </citation>
    <scope>NUCLEOTIDE SEQUENCE [LARGE SCALE GENOMIC DNA]</scope>
    <source>
        <strain evidence="4 5">SPSPC-11</strain>
    </source>
</reference>
<dbReference type="PANTHER" id="PTHR45726">
    <property type="entry name" value="LEUKOTRIENE A-4 HYDROLASE"/>
    <property type="match status" value="1"/>
</dbReference>
<evidence type="ECO:0000256" key="2">
    <source>
        <dbReference type="PIRSR" id="PIRSR634015-3"/>
    </source>
</evidence>
<gene>
    <name evidence="4" type="ORF">Rain11_0909</name>
</gene>
<dbReference type="OrthoDB" id="9814383at2"/>
<feature type="binding site" evidence="2">
    <location>
        <position position="357"/>
    </location>
    <ligand>
        <name>Zn(2+)</name>
        <dbReference type="ChEBI" id="CHEBI:29105"/>
        <note>catalytic</note>
    </ligand>
</feature>
<name>A0A2N3IIF4_9BACT</name>
<dbReference type="AlphaFoldDB" id="A0A2N3IIF4"/>
<dbReference type="CDD" id="cd09604">
    <property type="entry name" value="M1_APN_like"/>
    <property type="match status" value="1"/>
</dbReference>
<dbReference type="InterPro" id="IPR034015">
    <property type="entry name" value="M1_LTA4H"/>
</dbReference>
<keyword evidence="2" id="KW-0479">Metal-binding</keyword>
<dbReference type="SUPFAM" id="SSF55486">
    <property type="entry name" value="Metalloproteases ('zincins'), catalytic domain"/>
    <property type="match status" value="1"/>
</dbReference>
<dbReference type="InterPro" id="IPR014782">
    <property type="entry name" value="Peptidase_M1_dom"/>
</dbReference>
<protein>
    <submittedName>
        <fullName evidence="4">Peptidase MA superfamily</fullName>
    </submittedName>
</protein>
<feature type="active site" description="Proton donor" evidence="1">
    <location>
        <position position="436"/>
    </location>
</feature>
<feature type="active site" description="Proton acceptor" evidence="1">
    <location>
        <position position="354"/>
    </location>
</feature>
<keyword evidence="2" id="KW-0862">Zinc</keyword>
<dbReference type="PANTHER" id="PTHR45726:SF3">
    <property type="entry name" value="LEUKOTRIENE A-4 HYDROLASE"/>
    <property type="match status" value="1"/>
</dbReference>
<evidence type="ECO:0000313" key="4">
    <source>
        <dbReference type="EMBL" id="PKQ70105.1"/>
    </source>
</evidence>
<evidence type="ECO:0000313" key="5">
    <source>
        <dbReference type="Proteomes" id="UP000233387"/>
    </source>
</evidence>
<comment type="caution">
    <text evidence="4">The sequence shown here is derived from an EMBL/GenBank/DDBJ whole genome shotgun (WGS) entry which is preliminary data.</text>
</comment>